<evidence type="ECO:0000313" key="2">
    <source>
        <dbReference type="EMBL" id="GGJ56719.1"/>
    </source>
</evidence>
<name>A0ABQ2DIQ1_9DEIO</name>
<gene>
    <name evidence="2" type="ORF">GCM10008938_48560</name>
</gene>
<evidence type="ECO:0000256" key="1">
    <source>
        <dbReference type="SAM" id="Phobius"/>
    </source>
</evidence>
<comment type="caution">
    <text evidence="2">The sequence shown here is derived from an EMBL/GenBank/DDBJ whole genome shotgun (WGS) entry which is preliminary data.</text>
</comment>
<keyword evidence="1" id="KW-0812">Transmembrane</keyword>
<organism evidence="2 3">
    <name type="scientific">Deinococcus roseus</name>
    <dbReference type="NCBI Taxonomy" id="392414"/>
    <lineage>
        <taxon>Bacteria</taxon>
        <taxon>Thermotogati</taxon>
        <taxon>Deinococcota</taxon>
        <taxon>Deinococci</taxon>
        <taxon>Deinococcales</taxon>
        <taxon>Deinococcaceae</taxon>
        <taxon>Deinococcus</taxon>
    </lineage>
</organism>
<dbReference type="EMBL" id="BMOD01000036">
    <property type="protein sequence ID" value="GGJ56719.1"/>
    <property type="molecule type" value="Genomic_DNA"/>
</dbReference>
<proteinExistence type="predicted"/>
<keyword evidence="3" id="KW-1185">Reference proteome</keyword>
<keyword evidence="1" id="KW-0472">Membrane</keyword>
<protein>
    <submittedName>
        <fullName evidence="2">Uncharacterized protein</fullName>
    </submittedName>
</protein>
<reference evidence="3" key="1">
    <citation type="journal article" date="2019" name="Int. J. Syst. Evol. Microbiol.">
        <title>The Global Catalogue of Microorganisms (GCM) 10K type strain sequencing project: providing services to taxonomists for standard genome sequencing and annotation.</title>
        <authorList>
            <consortium name="The Broad Institute Genomics Platform"/>
            <consortium name="The Broad Institute Genome Sequencing Center for Infectious Disease"/>
            <person name="Wu L."/>
            <person name="Ma J."/>
        </authorList>
    </citation>
    <scope>NUCLEOTIDE SEQUENCE [LARGE SCALE GENOMIC DNA]</scope>
    <source>
        <strain evidence="3">JCM 14370</strain>
    </source>
</reference>
<accession>A0ABQ2DIQ1</accession>
<sequence length="200" mass="22953">MTNPWVSLTGWLVGFISLGVTIYAYHTTKRFKAIVYSIDSLNIISKEIGNFANIQVLMNGENIQSLKIINVNFVVIGRDAIRKNDIRKNDPFRVVLKNGILYDLGFEDNNLGINPIRQNKSIIIDFSDLDQGDSFTISLLCNEESLESDIQVEGKILECKIIEKRKENINDVIDVVLDSSDYLMPNYIRFIYRIISHYKK</sequence>
<evidence type="ECO:0000313" key="3">
    <source>
        <dbReference type="Proteomes" id="UP000632222"/>
    </source>
</evidence>
<keyword evidence="1" id="KW-1133">Transmembrane helix</keyword>
<dbReference type="Proteomes" id="UP000632222">
    <property type="component" value="Unassembled WGS sequence"/>
</dbReference>
<feature type="transmembrane region" description="Helical" evidence="1">
    <location>
        <begin position="6"/>
        <end position="25"/>
    </location>
</feature>